<feature type="non-terminal residue" evidence="8">
    <location>
        <position position="1"/>
    </location>
</feature>
<comment type="subcellular location">
    <subcellularLocation>
        <location evidence="1">Nucleus</location>
        <location evidence="1">Nucleolus</location>
    </subcellularLocation>
</comment>
<dbReference type="OrthoDB" id="445326at2759"/>
<feature type="compositionally biased region" description="Basic residues" evidence="7">
    <location>
        <begin position="554"/>
        <end position="566"/>
    </location>
</feature>
<feature type="compositionally biased region" description="Basic and acidic residues" evidence="7">
    <location>
        <begin position="543"/>
        <end position="553"/>
    </location>
</feature>
<dbReference type="Proteomes" id="UP000654370">
    <property type="component" value="Unassembled WGS sequence"/>
</dbReference>
<name>A0A8H7PKH1_MORIS</name>
<dbReference type="Pfam" id="PF04006">
    <property type="entry name" value="Mpp10"/>
    <property type="match status" value="1"/>
</dbReference>
<evidence type="ECO:0000256" key="3">
    <source>
        <dbReference type="ARBA" id="ARBA00022552"/>
    </source>
</evidence>
<proteinExistence type="inferred from homology"/>
<dbReference type="EMBL" id="JAEPQZ010000011">
    <property type="protein sequence ID" value="KAG2175707.1"/>
    <property type="molecule type" value="Genomic_DNA"/>
</dbReference>
<sequence length="621" mass="70991">MVSTRRNKDTKTKSSILDTFVSDVIEKPQIFFAKDEQSAAKAIAVAKNLYDTAKKVEAVQLSPFDELLTEGFDNDQIWEELAMQNDPFLSYAKEQLEQFEDMEEEEDSQSGLSLEDIDDDQLEAMEETDEFDDETGLDDEEDLEEELLEEENGEQEMDQDELLENEDDEEEDDALDLEEFDERPTRKGKPSEVDDEFFDLNEFNEWTEKQEQQDMLSEDERELDEEIDFDDDLEDDLEDDEEQNANDIKFSDFFKPPPKPFYSRESKGRKDAAPPKKKKGAFDDMDLDEDEDEDDAGSDLEDNVAETEEDQPKVKDLFADDDKAEGDEAGKSGHERRLERVKQQIEEFEMQNVGKKDWTLGGEASAKARPVNSLLEEDLEFDHAAKPVPVITQETTETLEDMIKKRIVDNNFDDVVRKADPTDRPFLPSKLVELDDSKSKKSLAELYEDDYVKQTTGATTNEKDEKLANEHREIDDMFLNLCSKLDALSNFHYTPKAPKPEITVVSNAAAISMEEVIPVNVSDATLLAPEEVFDKKRTDVKGDTELDQGERAKMRAARKKSKRKEKAMKEREMKVVEKMNPGMGNKHAKSKAVKELVGQKNISFIDKDGKKTSGQALAKIK</sequence>
<keyword evidence="9" id="KW-1185">Reference proteome</keyword>
<keyword evidence="5" id="KW-0687">Ribonucleoprotein</keyword>
<organism evidence="8 9">
    <name type="scientific">Mortierella isabellina</name>
    <name type="common">Filamentous fungus</name>
    <name type="synonym">Umbelopsis isabellina</name>
    <dbReference type="NCBI Taxonomy" id="91625"/>
    <lineage>
        <taxon>Eukaryota</taxon>
        <taxon>Fungi</taxon>
        <taxon>Fungi incertae sedis</taxon>
        <taxon>Mucoromycota</taxon>
        <taxon>Mucoromycotina</taxon>
        <taxon>Umbelopsidomycetes</taxon>
        <taxon>Umbelopsidales</taxon>
        <taxon>Umbelopsidaceae</taxon>
        <taxon>Umbelopsis</taxon>
    </lineage>
</organism>
<evidence type="ECO:0000256" key="4">
    <source>
        <dbReference type="ARBA" id="ARBA00023242"/>
    </source>
</evidence>
<evidence type="ECO:0000256" key="5">
    <source>
        <dbReference type="ARBA" id="ARBA00023274"/>
    </source>
</evidence>
<feature type="compositionally biased region" description="Acidic residues" evidence="7">
    <location>
        <begin position="127"/>
        <end position="181"/>
    </location>
</feature>
<evidence type="ECO:0000313" key="9">
    <source>
        <dbReference type="Proteomes" id="UP000654370"/>
    </source>
</evidence>
<dbReference type="PIRSF" id="PIRSF017300">
    <property type="entry name" value="snoRNP_Mpp10"/>
    <property type="match status" value="1"/>
</dbReference>
<feature type="region of interest" description="Disordered" evidence="7">
    <location>
        <begin position="127"/>
        <end position="336"/>
    </location>
</feature>
<dbReference type="PANTHER" id="PTHR17039">
    <property type="entry name" value="U3 SMALL NUCLEOLAR RIBONUCLEOPROTEIN PROTEIN MPP10"/>
    <property type="match status" value="1"/>
</dbReference>
<dbReference type="GO" id="GO:0006364">
    <property type="term" value="P:rRNA processing"/>
    <property type="evidence" value="ECO:0007669"/>
    <property type="project" value="UniProtKB-KW"/>
</dbReference>
<accession>A0A8H7PKH1</accession>
<feature type="compositionally biased region" description="Basic and acidic residues" evidence="7">
    <location>
        <begin position="262"/>
        <end position="274"/>
    </location>
</feature>
<feature type="compositionally biased region" description="Acidic residues" evidence="7">
    <location>
        <begin position="283"/>
        <end position="309"/>
    </location>
</feature>
<evidence type="ECO:0000256" key="7">
    <source>
        <dbReference type="SAM" id="MobiDB-lite"/>
    </source>
</evidence>
<feature type="compositionally biased region" description="Acidic residues" evidence="7">
    <location>
        <begin position="216"/>
        <end position="244"/>
    </location>
</feature>
<evidence type="ECO:0000256" key="1">
    <source>
        <dbReference type="ARBA" id="ARBA00004604"/>
    </source>
</evidence>
<dbReference type="GO" id="GO:0034457">
    <property type="term" value="C:Mpp10 complex"/>
    <property type="evidence" value="ECO:0007669"/>
    <property type="project" value="InterPro"/>
</dbReference>
<keyword evidence="2" id="KW-0690">Ribosome biogenesis</keyword>
<dbReference type="GO" id="GO:0032040">
    <property type="term" value="C:small-subunit processome"/>
    <property type="evidence" value="ECO:0007669"/>
    <property type="project" value="TreeGrafter"/>
</dbReference>
<keyword evidence="3" id="KW-0698">rRNA processing</keyword>
<feature type="compositionally biased region" description="Basic and acidic residues" evidence="7">
    <location>
        <begin position="310"/>
        <end position="336"/>
    </location>
</feature>
<evidence type="ECO:0000313" key="8">
    <source>
        <dbReference type="EMBL" id="KAG2175707.1"/>
    </source>
</evidence>
<gene>
    <name evidence="8" type="ORF">INT43_001354</name>
</gene>
<dbReference type="GO" id="GO:0005732">
    <property type="term" value="C:sno(s)RNA-containing ribonucleoprotein complex"/>
    <property type="evidence" value="ECO:0007669"/>
    <property type="project" value="InterPro"/>
</dbReference>
<dbReference type="InterPro" id="IPR012173">
    <property type="entry name" value="Mpp10"/>
</dbReference>
<evidence type="ECO:0000256" key="6">
    <source>
        <dbReference type="ARBA" id="ARBA00029455"/>
    </source>
</evidence>
<comment type="caution">
    <text evidence="8">The sequence shown here is derived from an EMBL/GenBank/DDBJ whole genome shotgun (WGS) entry which is preliminary data.</text>
</comment>
<feature type="compositionally biased region" description="Basic and acidic residues" evidence="7">
    <location>
        <begin position="567"/>
        <end position="577"/>
    </location>
</feature>
<reference evidence="8" key="1">
    <citation type="submission" date="2020-12" db="EMBL/GenBank/DDBJ databases">
        <title>Metabolic potential, ecology and presence of endohyphal bacteria is reflected in genomic diversity of Mucoromycotina.</title>
        <authorList>
            <person name="Muszewska A."/>
            <person name="Okrasinska A."/>
            <person name="Steczkiewicz K."/>
            <person name="Drgas O."/>
            <person name="Orlowska M."/>
            <person name="Perlinska-Lenart U."/>
            <person name="Aleksandrzak-Piekarczyk T."/>
            <person name="Szatraj K."/>
            <person name="Zielenkiewicz U."/>
            <person name="Pilsyk S."/>
            <person name="Malc E."/>
            <person name="Mieczkowski P."/>
            <person name="Kruszewska J.S."/>
            <person name="Biernat P."/>
            <person name="Pawlowska J."/>
        </authorList>
    </citation>
    <scope>NUCLEOTIDE SEQUENCE</scope>
    <source>
        <strain evidence="8">WA0000067209</strain>
    </source>
</reference>
<feature type="compositionally biased region" description="Basic and acidic residues" evidence="7">
    <location>
        <begin position="182"/>
        <end position="192"/>
    </location>
</feature>
<protein>
    <submittedName>
        <fullName evidence="8">Uncharacterized protein</fullName>
    </submittedName>
</protein>
<dbReference type="PANTHER" id="PTHR17039:SF0">
    <property type="entry name" value="U3 SMALL NUCLEOLAR RIBONUCLEOPROTEIN PROTEIN MPP10"/>
    <property type="match status" value="1"/>
</dbReference>
<comment type="similarity">
    <text evidence="6">Belongs to the MPP10 family.</text>
</comment>
<dbReference type="AlphaFoldDB" id="A0A8H7PKH1"/>
<keyword evidence="4" id="KW-0539">Nucleus</keyword>
<feature type="region of interest" description="Disordered" evidence="7">
    <location>
        <begin position="543"/>
        <end position="592"/>
    </location>
</feature>
<evidence type="ECO:0000256" key="2">
    <source>
        <dbReference type="ARBA" id="ARBA00022517"/>
    </source>
</evidence>